<dbReference type="Proteomes" id="UP000242381">
    <property type="component" value="Unassembled WGS sequence"/>
</dbReference>
<evidence type="ECO:0000313" key="3">
    <source>
        <dbReference type="Proteomes" id="UP000242381"/>
    </source>
</evidence>
<feature type="region of interest" description="Disordered" evidence="1">
    <location>
        <begin position="1"/>
        <end position="21"/>
    </location>
</feature>
<gene>
    <name evidence="2" type="ORF">BCV71DRAFT_265707</name>
</gene>
<dbReference type="EMBL" id="KV921388">
    <property type="protein sequence ID" value="ORE16352.1"/>
    <property type="molecule type" value="Genomic_DNA"/>
</dbReference>
<reference evidence="2 3" key="1">
    <citation type="journal article" date="2016" name="Proc. Natl. Acad. Sci. U.S.A.">
        <title>Lipid metabolic changes in an early divergent fungus govern the establishment of a mutualistic symbiosis with endobacteria.</title>
        <authorList>
            <person name="Lastovetsky O.A."/>
            <person name="Gaspar M.L."/>
            <person name="Mondo S.J."/>
            <person name="LaButti K.M."/>
            <person name="Sandor L."/>
            <person name="Grigoriev I.V."/>
            <person name="Henry S.A."/>
            <person name="Pawlowska T.E."/>
        </authorList>
    </citation>
    <scope>NUCLEOTIDE SEQUENCE [LARGE SCALE GENOMIC DNA]</scope>
    <source>
        <strain evidence="2 3">ATCC 11559</strain>
    </source>
</reference>
<dbReference type="AlphaFoldDB" id="A0A1X0RWB9"/>
<evidence type="ECO:0000256" key="1">
    <source>
        <dbReference type="SAM" id="MobiDB-lite"/>
    </source>
</evidence>
<proteinExistence type="predicted"/>
<accession>A0A1X0RWB9</accession>
<evidence type="ECO:0000313" key="2">
    <source>
        <dbReference type="EMBL" id="ORE16352.1"/>
    </source>
</evidence>
<sequence>MEDINKAANASRVIHMDGPSEPSTEPLAALASFIPQIEITNRIINTIIWIAKAEMQQA</sequence>
<organism evidence="2 3">
    <name type="scientific">Rhizopus microsporus</name>
    <dbReference type="NCBI Taxonomy" id="58291"/>
    <lineage>
        <taxon>Eukaryota</taxon>
        <taxon>Fungi</taxon>
        <taxon>Fungi incertae sedis</taxon>
        <taxon>Mucoromycota</taxon>
        <taxon>Mucoromycotina</taxon>
        <taxon>Mucoromycetes</taxon>
        <taxon>Mucorales</taxon>
        <taxon>Mucorineae</taxon>
        <taxon>Rhizopodaceae</taxon>
        <taxon>Rhizopus</taxon>
    </lineage>
</organism>
<dbReference type="OMA" id="INTIIWI"/>
<protein>
    <submittedName>
        <fullName evidence="2">Uncharacterized protein</fullName>
    </submittedName>
</protein>
<name>A0A1X0RWB9_RHIZD</name>